<keyword evidence="2" id="KW-0489">Methyltransferase</keyword>
<keyword evidence="3" id="KW-1185">Reference proteome</keyword>
<accession>A0ABP6UQ82</accession>
<dbReference type="Pfam" id="PF08241">
    <property type="entry name" value="Methyltransf_11"/>
    <property type="match status" value="1"/>
</dbReference>
<dbReference type="RefSeq" id="WP_218235411.1">
    <property type="nucleotide sequence ID" value="NZ_BAABBB010000001.1"/>
</dbReference>
<evidence type="ECO:0000313" key="3">
    <source>
        <dbReference type="Proteomes" id="UP001500301"/>
    </source>
</evidence>
<feature type="domain" description="Methyltransferase type 11" evidence="1">
    <location>
        <begin position="67"/>
        <end position="163"/>
    </location>
</feature>
<proteinExistence type="predicted"/>
<gene>
    <name evidence="2" type="ORF">GCM10022263_00810</name>
</gene>
<evidence type="ECO:0000259" key="1">
    <source>
        <dbReference type="Pfam" id="PF08241"/>
    </source>
</evidence>
<reference evidence="3" key="1">
    <citation type="journal article" date="2019" name="Int. J. Syst. Evol. Microbiol.">
        <title>The Global Catalogue of Microorganisms (GCM) 10K type strain sequencing project: providing services to taxonomists for standard genome sequencing and annotation.</title>
        <authorList>
            <consortium name="The Broad Institute Genomics Platform"/>
            <consortium name="The Broad Institute Genome Sequencing Center for Infectious Disease"/>
            <person name="Wu L."/>
            <person name="Ma J."/>
        </authorList>
    </citation>
    <scope>NUCLEOTIDE SEQUENCE [LARGE SCALE GENOMIC DNA]</scope>
    <source>
        <strain evidence="3">JCM 17460</strain>
    </source>
</reference>
<organism evidence="2 3">
    <name type="scientific">Nocardioides daeguensis</name>
    <dbReference type="NCBI Taxonomy" id="908359"/>
    <lineage>
        <taxon>Bacteria</taxon>
        <taxon>Bacillati</taxon>
        <taxon>Actinomycetota</taxon>
        <taxon>Actinomycetes</taxon>
        <taxon>Propionibacteriales</taxon>
        <taxon>Nocardioidaceae</taxon>
        <taxon>Nocardioides</taxon>
    </lineage>
</organism>
<keyword evidence="2" id="KW-0808">Transferase</keyword>
<dbReference type="GO" id="GO:0008168">
    <property type="term" value="F:methyltransferase activity"/>
    <property type="evidence" value="ECO:0007669"/>
    <property type="project" value="UniProtKB-KW"/>
</dbReference>
<evidence type="ECO:0000313" key="2">
    <source>
        <dbReference type="EMBL" id="GAA3516979.1"/>
    </source>
</evidence>
<dbReference type="GO" id="GO:0032259">
    <property type="term" value="P:methylation"/>
    <property type="evidence" value="ECO:0007669"/>
    <property type="project" value="UniProtKB-KW"/>
</dbReference>
<name>A0ABP6UQ82_9ACTN</name>
<dbReference type="Proteomes" id="UP001500301">
    <property type="component" value="Unassembled WGS sequence"/>
</dbReference>
<sequence>MIRSALSHLPGLGGWSEDPLWASFYDWTVEHPNAGGAVWRVGINSDLRRLYRAADEIGRQPAGSRILDIPCGGGVALRGLRPGQGVEYVAADIAQTMLDRTTRAAARRGVADQVQPRIADVGDLPFADDSFDLVVTFTGLHCFPDPRRAVVEVARVLRPGGVLTGSALLNDTGLRFGPLRRAGRVAGLLGPGCTSTDLQTWLAEEGIADVVVERSGALAYFRGVKRA</sequence>
<comment type="caution">
    <text evidence="2">The sequence shown here is derived from an EMBL/GenBank/DDBJ whole genome shotgun (WGS) entry which is preliminary data.</text>
</comment>
<dbReference type="CDD" id="cd02440">
    <property type="entry name" value="AdoMet_MTases"/>
    <property type="match status" value="1"/>
</dbReference>
<dbReference type="EMBL" id="BAABBB010000001">
    <property type="protein sequence ID" value="GAA3516979.1"/>
    <property type="molecule type" value="Genomic_DNA"/>
</dbReference>
<protein>
    <submittedName>
        <fullName evidence="2">Class I SAM-dependent methyltransferase</fullName>
    </submittedName>
</protein>
<dbReference type="PANTHER" id="PTHR43591">
    <property type="entry name" value="METHYLTRANSFERASE"/>
    <property type="match status" value="1"/>
</dbReference>
<dbReference type="InterPro" id="IPR013216">
    <property type="entry name" value="Methyltransf_11"/>
</dbReference>